<evidence type="ECO:0000256" key="7">
    <source>
        <dbReference type="HAMAP-Rule" id="MF_01428"/>
    </source>
</evidence>
<evidence type="ECO:0000256" key="8">
    <source>
        <dbReference type="RuleBase" id="RU363037"/>
    </source>
</evidence>
<feature type="binding site" evidence="7">
    <location>
        <position position="108"/>
    </location>
    <ligand>
        <name>Zn(2+)</name>
        <dbReference type="ChEBI" id="CHEBI:29105"/>
    </ligand>
</feature>
<feature type="binding site" evidence="7">
    <location>
        <position position="193"/>
    </location>
    <ligand>
        <name>L-glutamate</name>
        <dbReference type="ChEBI" id="CHEBI:29985"/>
    </ligand>
</feature>
<dbReference type="InterPro" id="IPR000924">
    <property type="entry name" value="Glu/Gln-tRNA-synth"/>
</dbReference>
<dbReference type="NCBIfam" id="NF004314">
    <property type="entry name" value="PRK05710.1-3"/>
    <property type="match status" value="1"/>
</dbReference>
<feature type="short sequence motif" description="'KMSKS' region" evidence="7">
    <location>
        <begin position="249"/>
        <end position="253"/>
    </location>
</feature>
<dbReference type="InterPro" id="IPR001412">
    <property type="entry name" value="aa-tRNA-synth_I_CS"/>
</dbReference>
<reference evidence="10 11" key="1">
    <citation type="submission" date="2022-11" db="EMBL/GenBank/DDBJ databases">
        <title>Study of microbial diversity in lake waters.</title>
        <authorList>
            <person name="Zhang J."/>
        </authorList>
    </citation>
    <scope>NUCLEOTIDE SEQUENCE [LARGE SCALE GENOMIC DNA]</scope>
    <source>
        <strain evidence="10 11">DT12</strain>
    </source>
</reference>
<keyword evidence="5 7" id="KW-0067">ATP-binding</keyword>
<dbReference type="InterPro" id="IPR049940">
    <property type="entry name" value="GluQ/Sye"/>
</dbReference>
<dbReference type="PROSITE" id="PS00178">
    <property type="entry name" value="AA_TRNA_LIGASE_I"/>
    <property type="match status" value="1"/>
</dbReference>
<comment type="cofactor">
    <cofactor evidence="7">
        <name>Zn(2+)</name>
        <dbReference type="ChEBI" id="CHEBI:29105"/>
    </cofactor>
    <text evidence="7">Binds 1 zinc ion per subunit.</text>
</comment>
<feature type="domain" description="Glutamyl/glutaminyl-tRNA synthetase class Ib catalytic" evidence="9">
    <location>
        <begin position="4"/>
        <end position="310"/>
    </location>
</feature>
<keyword evidence="11" id="KW-1185">Reference proteome</keyword>
<keyword evidence="8" id="KW-0648">Protein biosynthesis</keyword>
<keyword evidence="6 7" id="KW-0030">Aminoacyl-tRNA synthetase</keyword>
<accession>A0ABT3WX88</accession>
<dbReference type="InterPro" id="IPR020058">
    <property type="entry name" value="Glu/Gln-tRNA-synth_Ib_cat-dom"/>
</dbReference>
<gene>
    <name evidence="10" type="primary">gluQRS</name>
    <name evidence="7" type="synonym">gluQ</name>
    <name evidence="10" type="ORF">OS242_04910</name>
</gene>
<evidence type="ECO:0000256" key="6">
    <source>
        <dbReference type="ARBA" id="ARBA00023146"/>
    </source>
</evidence>
<dbReference type="InterPro" id="IPR022380">
    <property type="entry name" value="Glu-Q_tRNA(Asp)_Synthase"/>
</dbReference>
<dbReference type="PANTHER" id="PTHR43311:SF1">
    <property type="entry name" value="GLUTAMYL-Q TRNA(ASP) SYNTHETASE"/>
    <property type="match status" value="1"/>
</dbReference>
<dbReference type="PRINTS" id="PR00987">
    <property type="entry name" value="TRNASYNTHGLU"/>
</dbReference>
<dbReference type="NCBIfam" id="NF004315">
    <property type="entry name" value="PRK05710.1-4"/>
    <property type="match status" value="1"/>
</dbReference>
<dbReference type="HAMAP" id="MF_01428">
    <property type="entry name" value="Glu_Q_tRNA_synth"/>
    <property type="match status" value="1"/>
</dbReference>
<feature type="binding site" evidence="7">
    <location>
        <position position="106"/>
    </location>
    <ligand>
        <name>Zn(2+)</name>
        <dbReference type="ChEBI" id="CHEBI:29105"/>
    </ligand>
</feature>
<organism evidence="10 11">
    <name type="scientific">Tumebacillus lacus</name>
    <dbReference type="NCBI Taxonomy" id="2995335"/>
    <lineage>
        <taxon>Bacteria</taxon>
        <taxon>Bacillati</taxon>
        <taxon>Bacillota</taxon>
        <taxon>Bacilli</taxon>
        <taxon>Bacillales</taxon>
        <taxon>Alicyclobacillaceae</taxon>
        <taxon>Tumebacillus</taxon>
    </lineage>
</organism>
<dbReference type="RefSeq" id="WP_267150540.1">
    <property type="nucleotide sequence ID" value="NZ_JAPMLT010000002.1"/>
</dbReference>
<dbReference type="GO" id="GO:0016874">
    <property type="term" value="F:ligase activity"/>
    <property type="evidence" value="ECO:0007669"/>
    <property type="project" value="UniProtKB-KW"/>
</dbReference>
<comment type="caution">
    <text evidence="10">The sequence shown here is derived from an EMBL/GenBank/DDBJ whole genome shotgun (WGS) entry which is preliminary data.</text>
</comment>
<keyword evidence="1 7" id="KW-0436">Ligase</keyword>
<keyword evidence="4 7" id="KW-0862">Zinc</keyword>
<evidence type="ECO:0000259" key="9">
    <source>
        <dbReference type="Pfam" id="PF00749"/>
    </source>
</evidence>
<dbReference type="Pfam" id="PF00749">
    <property type="entry name" value="tRNA-synt_1c"/>
    <property type="match status" value="1"/>
</dbReference>
<evidence type="ECO:0000256" key="1">
    <source>
        <dbReference type="ARBA" id="ARBA00022598"/>
    </source>
</evidence>
<dbReference type="EMBL" id="JAPMLT010000002">
    <property type="protein sequence ID" value="MCX7569293.1"/>
    <property type="molecule type" value="Genomic_DNA"/>
</dbReference>
<evidence type="ECO:0000256" key="3">
    <source>
        <dbReference type="ARBA" id="ARBA00022741"/>
    </source>
</evidence>
<name>A0ABT3WX88_9BACL</name>
<evidence type="ECO:0000256" key="2">
    <source>
        <dbReference type="ARBA" id="ARBA00022723"/>
    </source>
</evidence>
<keyword evidence="3 7" id="KW-0547">Nucleotide-binding</keyword>
<dbReference type="PANTHER" id="PTHR43311">
    <property type="entry name" value="GLUTAMATE--TRNA LIGASE"/>
    <property type="match status" value="1"/>
</dbReference>
<dbReference type="Gene3D" id="3.40.50.620">
    <property type="entry name" value="HUPs"/>
    <property type="match status" value="1"/>
</dbReference>
<dbReference type="InterPro" id="IPR014729">
    <property type="entry name" value="Rossmann-like_a/b/a_fold"/>
</dbReference>
<dbReference type="SUPFAM" id="SSF52374">
    <property type="entry name" value="Nucleotidylyl transferase"/>
    <property type="match status" value="1"/>
</dbReference>
<feature type="binding site" evidence="7">
    <location>
        <position position="211"/>
    </location>
    <ligand>
        <name>L-glutamate</name>
        <dbReference type="ChEBI" id="CHEBI:29985"/>
    </ligand>
</feature>
<feature type="short sequence motif" description="'HIGH' region" evidence="7">
    <location>
        <begin position="9"/>
        <end position="19"/>
    </location>
</feature>
<comment type="function">
    <text evidence="7">Catalyzes the tRNA-independent activation of glutamate in presence of ATP and the subsequent transfer of glutamate onto a tRNA(Asp). Glutamate is transferred on the 2-amino-5-(4,5-dihydroxy-2-cyclopenten-1-yl) moiety of the queuosine in the wobble position of the QUC anticodon.</text>
</comment>
<feature type="binding site" evidence="7">
    <location>
        <position position="134"/>
    </location>
    <ligand>
        <name>Zn(2+)</name>
        <dbReference type="ChEBI" id="CHEBI:29105"/>
    </ligand>
</feature>
<feature type="binding site" evidence="7">
    <location>
        <position position="252"/>
    </location>
    <ligand>
        <name>ATP</name>
        <dbReference type="ChEBI" id="CHEBI:30616"/>
    </ligand>
</feature>
<evidence type="ECO:0000313" key="11">
    <source>
        <dbReference type="Proteomes" id="UP001208017"/>
    </source>
</evidence>
<dbReference type="EC" id="6.1.1.-" evidence="7"/>
<evidence type="ECO:0000256" key="5">
    <source>
        <dbReference type="ARBA" id="ARBA00022840"/>
    </source>
</evidence>
<proteinExistence type="inferred from homology"/>
<sequence length="321" mass="35311">MKKRGRFAPTPSGHLHLGNAWTALLSWWQIRSEGGEYVLRIEDIDKARSKPEYAAQLVEDLLWLGIDWDEGPDRGGPCAPYRQSEREERYDDALRRLLQDGWLYPCYCSRSELMKIASAPHGLGSEGPVYPGNCRRLSADEQAEKAAVKVPSMRFAMPDEPLGFVDLLAGRQETVAGSGGDFVVKRADGMFGYQLAVVLDDAAMGITDVLRGYDLLCSTPRQLWLYAALGLKPPQFAHVPLLCGPDGQRLSKRDKSLTLAAIREAGTGAEEVVGQLAWLGGLVERPERMTAREMIGAFDLAKVPSDPVAVSESLLRRLAGE</sequence>
<evidence type="ECO:0000313" key="10">
    <source>
        <dbReference type="EMBL" id="MCX7569293.1"/>
    </source>
</evidence>
<keyword evidence="2 7" id="KW-0479">Metal-binding</keyword>
<dbReference type="Proteomes" id="UP001208017">
    <property type="component" value="Unassembled WGS sequence"/>
</dbReference>
<feature type="binding site" evidence="7">
    <location>
        <begin position="6"/>
        <end position="10"/>
    </location>
    <ligand>
        <name>L-glutamate</name>
        <dbReference type="ChEBI" id="CHEBI:29985"/>
    </ligand>
</feature>
<protein>
    <recommendedName>
        <fullName evidence="7">Glutamyl-Q tRNA(Asp) synthetase</fullName>
        <shortName evidence="7">Glu-Q-RSs</shortName>
        <ecNumber evidence="7">6.1.1.-</ecNumber>
    </recommendedName>
</protein>
<comment type="similarity">
    <text evidence="7">Belongs to the class-I aminoacyl-tRNA synthetase family. GluQ subfamily.</text>
</comment>
<dbReference type="NCBIfam" id="TIGR03838">
    <property type="entry name" value="queuosine_YadB"/>
    <property type="match status" value="1"/>
</dbReference>
<evidence type="ECO:0000256" key="4">
    <source>
        <dbReference type="ARBA" id="ARBA00022833"/>
    </source>
</evidence>
<feature type="binding site" evidence="7">
    <location>
        <position position="42"/>
    </location>
    <ligand>
        <name>L-glutamate</name>
        <dbReference type="ChEBI" id="CHEBI:29985"/>
    </ligand>
</feature>
<feature type="binding site" evidence="7">
    <location>
        <position position="130"/>
    </location>
    <ligand>
        <name>Zn(2+)</name>
        <dbReference type="ChEBI" id="CHEBI:29105"/>
    </ligand>
</feature>